<dbReference type="Proteomes" id="UP000176005">
    <property type="component" value="Unassembled WGS sequence"/>
</dbReference>
<protein>
    <recommendedName>
        <fullName evidence="3">citrate synthase (unknown stereospecificity)</fullName>
        <ecNumber evidence="3">2.3.3.16</ecNumber>
    </recommendedName>
</protein>
<evidence type="ECO:0000313" key="5">
    <source>
        <dbReference type="EMBL" id="OEV09603.1"/>
    </source>
</evidence>
<dbReference type="CDD" id="cd06100">
    <property type="entry name" value="CCL_ACL-C"/>
    <property type="match status" value="1"/>
</dbReference>
<dbReference type="UniPathway" id="UPA00223"/>
<dbReference type="SUPFAM" id="SSF48256">
    <property type="entry name" value="Citrate synthase"/>
    <property type="match status" value="1"/>
</dbReference>
<dbReference type="InterPro" id="IPR002020">
    <property type="entry name" value="Citrate_synthase"/>
</dbReference>
<reference evidence="5 6" key="1">
    <citation type="journal article" date="2016" name="Front. Microbiol.">
        <title>Comparative Genomics Analysis of Streptomyces Species Reveals Their Adaptation to the Marine Environment and Their Diversity at the Genomic Level.</title>
        <authorList>
            <person name="Tian X."/>
            <person name="Zhang Z."/>
            <person name="Yang T."/>
            <person name="Chen M."/>
            <person name="Li J."/>
            <person name="Chen F."/>
            <person name="Yang J."/>
            <person name="Li W."/>
            <person name="Zhang B."/>
            <person name="Zhang Z."/>
            <person name="Wu J."/>
            <person name="Zhang C."/>
            <person name="Long L."/>
            <person name="Xiao J."/>
        </authorList>
    </citation>
    <scope>NUCLEOTIDE SEQUENCE [LARGE SCALE GENOMIC DNA]</scope>
    <source>
        <strain evidence="5 6">SCSIO 10429</strain>
    </source>
</reference>
<dbReference type="Pfam" id="PF00285">
    <property type="entry name" value="Citrate_synt"/>
    <property type="match status" value="1"/>
</dbReference>
<dbReference type="Gene3D" id="1.10.230.10">
    <property type="entry name" value="Cytochrome P450-Terp, domain 2"/>
    <property type="match status" value="1"/>
</dbReference>
<keyword evidence="4" id="KW-0808">Transferase</keyword>
<dbReference type="PANTHER" id="PTHR11739:SF4">
    <property type="entry name" value="CITRATE SYNTHASE, PEROXISOMAL"/>
    <property type="match status" value="1"/>
</dbReference>
<dbReference type="InterPro" id="IPR036969">
    <property type="entry name" value="Citrate_synthase_sf"/>
</dbReference>
<evidence type="ECO:0000256" key="3">
    <source>
        <dbReference type="ARBA" id="ARBA00012972"/>
    </source>
</evidence>
<dbReference type="GO" id="GO:0036440">
    <property type="term" value="F:citrate synthase activity"/>
    <property type="evidence" value="ECO:0007669"/>
    <property type="project" value="UniProtKB-EC"/>
</dbReference>
<name>A0A1E7L0K2_9ACTN</name>
<evidence type="ECO:0000313" key="6">
    <source>
        <dbReference type="Proteomes" id="UP000176005"/>
    </source>
</evidence>
<comment type="similarity">
    <text evidence="2">Belongs to the citrate synthase family.</text>
</comment>
<evidence type="ECO:0000256" key="2">
    <source>
        <dbReference type="ARBA" id="ARBA00010566"/>
    </source>
</evidence>
<proteinExistence type="inferred from homology"/>
<dbReference type="AlphaFoldDB" id="A0A1E7L0K2"/>
<evidence type="ECO:0000256" key="1">
    <source>
        <dbReference type="ARBA" id="ARBA00005163"/>
    </source>
</evidence>
<comment type="pathway">
    <text evidence="1">Carbohydrate metabolism; tricarboxylic acid cycle.</text>
</comment>
<dbReference type="Gene3D" id="1.10.580.10">
    <property type="entry name" value="Citrate Synthase, domain 1"/>
    <property type="match status" value="2"/>
</dbReference>
<evidence type="ECO:0000256" key="4">
    <source>
        <dbReference type="ARBA" id="ARBA00022679"/>
    </source>
</evidence>
<dbReference type="InterPro" id="IPR016143">
    <property type="entry name" value="Citrate_synth-like_sm_a-sub"/>
</dbReference>
<dbReference type="InterPro" id="IPR016142">
    <property type="entry name" value="Citrate_synth-like_lrg_a-sub"/>
</dbReference>
<organism evidence="5 6">
    <name type="scientific">Streptomyces nanshensis</name>
    <dbReference type="NCBI Taxonomy" id="518642"/>
    <lineage>
        <taxon>Bacteria</taxon>
        <taxon>Bacillati</taxon>
        <taxon>Actinomycetota</taxon>
        <taxon>Actinomycetes</taxon>
        <taxon>Kitasatosporales</taxon>
        <taxon>Streptomycetaceae</taxon>
        <taxon>Streptomyces</taxon>
    </lineage>
</organism>
<dbReference type="GO" id="GO:0006099">
    <property type="term" value="P:tricarboxylic acid cycle"/>
    <property type="evidence" value="ECO:0007669"/>
    <property type="project" value="UniProtKB-UniPathway"/>
</dbReference>
<sequence>MLAEGLRTDVGRANAERVTLRGHDLVGELVGRMSFTEAALLAVTGERPAPGAVRVADAVLVTFIDHGLQPSALAARLTYHVAPEAVQGAVAAGLLGVGSRILGTLEQTGRLLTRIADETAADGEGEKGAAGRSGARGGAGAGAVAGAVAGEGEAVARAVADELAAGRRIPGIGHALHRDGDPRAAPLLAVAAEEGVAEDEIRRLRAIADVTAERTGRTLPPNAAGVSAALLLGIGVPWPLHRGFSMISRTAGLVAHIGEEAERPLTPAVRAALREASRPDED</sequence>
<keyword evidence="6" id="KW-1185">Reference proteome</keyword>
<dbReference type="GO" id="GO:0005829">
    <property type="term" value="C:cytosol"/>
    <property type="evidence" value="ECO:0007669"/>
    <property type="project" value="TreeGrafter"/>
</dbReference>
<gene>
    <name evidence="5" type="ORF">AN218_21350</name>
</gene>
<dbReference type="GO" id="GO:0005975">
    <property type="term" value="P:carbohydrate metabolic process"/>
    <property type="evidence" value="ECO:0007669"/>
    <property type="project" value="TreeGrafter"/>
</dbReference>
<dbReference type="EC" id="2.3.3.16" evidence="3"/>
<dbReference type="PANTHER" id="PTHR11739">
    <property type="entry name" value="CITRATE SYNTHASE"/>
    <property type="match status" value="1"/>
</dbReference>
<comment type="caution">
    <text evidence="5">The sequence shown here is derived from an EMBL/GenBank/DDBJ whole genome shotgun (WGS) entry which is preliminary data.</text>
</comment>
<dbReference type="EMBL" id="LJGW01000358">
    <property type="protein sequence ID" value="OEV09603.1"/>
    <property type="molecule type" value="Genomic_DNA"/>
</dbReference>
<accession>A0A1E7L0K2</accession>